<dbReference type="GO" id="GO:0006629">
    <property type="term" value="P:lipid metabolic process"/>
    <property type="evidence" value="ECO:0007669"/>
    <property type="project" value="InterPro"/>
</dbReference>
<dbReference type="EMBL" id="RSCE01000005">
    <property type="protein sequence ID" value="RSH82505.1"/>
    <property type="molecule type" value="Genomic_DNA"/>
</dbReference>
<dbReference type="InterPro" id="IPR042099">
    <property type="entry name" value="ANL_N_sf"/>
</dbReference>
<evidence type="ECO:0000256" key="4">
    <source>
        <dbReference type="ARBA" id="ARBA00022840"/>
    </source>
</evidence>
<evidence type="ECO:0000256" key="2">
    <source>
        <dbReference type="ARBA" id="ARBA00022598"/>
    </source>
</evidence>
<dbReference type="SUPFAM" id="SSF56801">
    <property type="entry name" value="Acetyl-CoA synthetase-like"/>
    <property type="match status" value="1"/>
</dbReference>
<dbReference type="Proteomes" id="UP000279236">
    <property type="component" value="Unassembled WGS sequence"/>
</dbReference>
<dbReference type="PANTHER" id="PTHR42921">
    <property type="entry name" value="ACETOACETYL-COA SYNTHETASE"/>
    <property type="match status" value="1"/>
</dbReference>
<keyword evidence="2" id="KW-0436">Ligase</keyword>
<accession>A0A427XUU5</accession>
<keyword evidence="4" id="KW-0067">ATP-binding</keyword>
<dbReference type="NCBIfam" id="TIGR01217">
    <property type="entry name" value="ac_ac_CoA_syn"/>
    <property type="match status" value="1"/>
</dbReference>
<dbReference type="STRING" id="105984.A0A427XUU5"/>
<dbReference type="InterPro" id="IPR020845">
    <property type="entry name" value="AMP-binding_CS"/>
</dbReference>
<dbReference type="Gene3D" id="3.40.50.12780">
    <property type="entry name" value="N-terminal domain of ligase-like"/>
    <property type="match status" value="1"/>
</dbReference>
<comment type="caution">
    <text evidence="6">The sequence shown here is derived from an EMBL/GenBank/DDBJ whole genome shotgun (WGS) entry which is preliminary data.</text>
</comment>
<protein>
    <recommendedName>
        <fullName evidence="5">AMP-dependent synthetase/ligase domain-containing protein</fullName>
    </recommendedName>
</protein>
<evidence type="ECO:0000256" key="3">
    <source>
        <dbReference type="ARBA" id="ARBA00022741"/>
    </source>
</evidence>
<dbReference type="GO" id="GO:0005524">
    <property type="term" value="F:ATP binding"/>
    <property type="evidence" value="ECO:0007669"/>
    <property type="project" value="UniProtKB-KW"/>
</dbReference>
<evidence type="ECO:0000259" key="5">
    <source>
        <dbReference type="Pfam" id="PF00501"/>
    </source>
</evidence>
<dbReference type="GO" id="GO:0030729">
    <property type="term" value="F:acetoacetate-CoA ligase activity"/>
    <property type="evidence" value="ECO:0007669"/>
    <property type="project" value="InterPro"/>
</dbReference>
<evidence type="ECO:0000256" key="1">
    <source>
        <dbReference type="ARBA" id="ARBA00006432"/>
    </source>
</evidence>
<gene>
    <name evidence="6" type="ORF">EHS24_007485</name>
</gene>
<dbReference type="Gene3D" id="3.30.300.30">
    <property type="match status" value="1"/>
</dbReference>
<keyword evidence="3" id="KW-0547">Nucleotide-binding</keyword>
<evidence type="ECO:0000313" key="6">
    <source>
        <dbReference type="EMBL" id="RSH82505.1"/>
    </source>
</evidence>
<reference evidence="6 7" key="1">
    <citation type="submission" date="2018-11" db="EMBL/GenBank/DDBJ databases">
        <title>Genome sequence of Apiotrichum porosum DSM 27194.</title>
        <authorList>
            <person name="Aliyu H."/>
            <person name="Gorte O."/>
            <person name="Ochsenreither K."/>
        </authorList>
    </citation>
    <scope>NUCLEOTIDE SEQUENCE [LARGE SCALE GENOMIC DNA]</scope>
    <source>
        <strain evidence="6 7">DSM 27194</strain>
    </source>
</reference>
<name>A0A427XUU5_9TREE</name>
<dbReference type="InterPro" id="IPR045851">
    <property type="entry name" value="AMP-bd_C_sf"/>
</dbReference>
<dbReference type="PROSITE" id="PS00455">
    <property type="entry name" value="AMP_BINDING"/>
    <property type="match status" value="1"/>
</dbReference>
<dbReference type="Pfam" id="PF00501">
    <property type="entry name" value="AMP-binding"/>
    <property type="match status" value="1"/>
</dbReference>
<keyword evidence="7" id="KW-1185">Reference proteome</keyword>
<dbReference type="AlphaFoldDB" id="A0A427XUU5"/>
<dbReference type="InterPro" id="IPR005914">
    <property type="entry name" value="Acac_CoA_synth"/>
</dbReference>
<comment type="similarity">
    <text evidence="1">Belongs to the ATP-dependent AMP-binding enzyme family.</text>
</comment>
<dbReference type="OrthoDB" id="10253869at2759"/>
<sequence>MAATTTDHDLLWKPSHPERAQSTIFRKHVAGVHGLKLDTYEDLLNWSFDNRGDFWSEVWDWEGVVGEKGEGPYVDEKAPPRDNPKWFPNARLNWAENQLRNHATHPEDIAIIDVTEPCPGYAPEPRRVTQRELYGLVGKCQAAMKKAGVEKGHRVAYWGGNRLESAVVLLATSSIGAIFSSAAADFGVDGVIERLQQIKPRLLIVGNGVVYNGKPHALLPLLPKLFSSLQHPPRTTVIINQLPDDLDPKSNVADFLDGHHDGWTQLHQWDSWLGTEDVEPTFERMDFNAPIWILFSSGTTGKPKAIVHRQGGMLIDSLREHHLQGDITRGDIFFYYTTPGWMMFQYLISGLATGATLVLYDGSPLKDPASMWNLVDQLGITHFGTSAKYIEMISKVYPDVGKKHKLTTLRQIMSTGSPLAPGLFDFVYTNVKKDLLLGSVSGGTDICSVFAGRCTSLPVYRGEIQARMLGFALGSTAREPGETGELMCSHAFPIQPVGFWPLPKEELPDGADIAQADVEAAQQRFLESYFKGEEGHWFHGDFIRITESRAGNGGGFIMLGRSDGVLNPGGIRFGPTDIYSVLENPAFAARGLEECLVVGLLVEDGSDEKVILFVKMREGTELDDELLKLIKTSIRTARSARHVPSRIIQVTDVPMTLTGKKIEVPIRKVINGAAVSAINPATLRNPDCLEQYVTLGETMRREEGVTVPALA</sequence>
<organism evidence="6 7">
    <name type="scientific">Apiotrichum porosum</name>
    <dbReference type="NCBI Taxonomy" id="105984"/>
    <lineage>
        <taxon>Eukaryota</taxon>
        <taxon>Fungi</taxon>
        <taxon>Dikarya</taxon>
        <taxon>Basidiomycota</taxon>
        <taxon>Agaricomycotina</taxon>
        <taxon>Tremellomycetes</taxon>
        <taxon>Trichosporonales</taxon>
        <taxon>Trichosporonaceae</taxon>
        <taxon>Apiotrichum</taxon>
    </lineage>
</organism>
<dbReference type="InterPro" id="IPR000873">
    <property type="entry name" value="AMP-dep_synth/lig_dom"/>
</dbReference>
<dbReference type="PANTHER" id="PTHR42921:SF1">
    <property type="entry name" value="ACETOACETYL-COA SYNTHETASE"/>
    <property type="match status" value="1"/>
</dbReference>
<dbReference type="NCBIfam" id="NF002937">
    <property type="entry name" value="PRK03584.1"/>
    <property type="match status" value="1"/>
</dbReference>
<proteinExistence type="inferred from homology"/>
<dbReference type="RefSeq" id="XP_028476737.1">
    <property type="nucleotide sequence ID" value="XM_028622844.1"/>
</dbReference>
<evidence type="ECO:0000313" key="7">
    <source>
        <dbReference type="Proteomes" id="UP000279236"/>
    </source>
</evidence>
<feature type="domain" description="AMP-dependent synthetase/ligase" evidence="5">
    <location>
        <begin position="102"/>
        <end position="450"/>
    </location>
</feature>
<dbReference type="GeneID" id="39592028"/>